<evidence type="ECO:0000313" key="1">
    <source>
        <dbReference type="EMBL" id="BBE10974.1"/>
    </source>
</evidence>
<protein>
    <recommendedName>
        <fullName evidence="3">DUF4258 domain-containing protein</fullName>
    </recommendedName>
</protein>
<name>A0A2Z6EZM7_HALHR</name>
<dbReference type="Proteomes" id="UP000218890">
    <property type="component" value="Chromosome"/>
</dbReference>
<gene>
    <name evidence="1" type="ORF">HH1059_03820</name>
</gene>
<reference evidence="1" key="1">
    <citation type="submission" date="2016-02" db="EMBL/GenBank/DDBJ databases">
        <title>Halorhodospira halochloris DSM-1059 complete genome, version 2.</title>
        <authorList>
            <person name="Tsukatani Y."/>
        </authorList>
    </citation>
    <scope>NUCLEOTIDE SEQUENCE</scope>
    <source>
        <strain evidence="1">DSM 1059</strain>
    </source>
</reference>
<evidence type="ECO:0000313" key="2">
    <source>
        <dbReference type="Proteomes" id="UP000218890"/>
    </source>
</evidence>
<dbReference type="KEGG" id="hhk:HH1059_03820"/>
<dbReference type="AlphaFoldDB" id="A0A2Z6EZM7"/>
<proteinExistence type="predicted"/>
<evidence type="ECO:0008006" key="3">
    <source>
        <dbReference type="Google" id="ProtNLM"/>
    </source>
</evidence>
<dbReference type="InterPro" id="IPR025354">
    <property type="entry name" value="DUF4258"/>
</dbReference>
<keyword evidence="2" id="KW-1185">Reference proteome</keyword>
<dbReference type="Pfam" id="PF14076">
    <property type="entry name" value="DUF4258"/>
    <property type="match status" value="1"/>
</dbReference>
<sequence>MLDQLRMAPTDLALATRVINTMAGSEETSVLFSRHARDRQRERGVHDAWVLDVLCRGAVTRADEPQAPHQHHTYRMRLDDAYDRVDVAVTILKERRLLIVTVI</sequence>
<accession>A0A2Z6EZM7</accession>
<dbReference type="EMBL" id="AP017372">
    <property type="protein sequence ID" value="BBE10974.1"/>
    <property type="molecule type" value="Genomic_DNA"/>
</dbReference>
<dbReference type="RefSeq" id="WP_109962848.1">
    <property type="nucleotide sequence ID" value="NZ_AP017372.2"/>
</dbReference>
<organism evidence="1 2">
    <name type="scientific">Halorhodospira halochloris</name>
    <name type="common">Ectothiorhodospira halochloris</name>
    <dbReference type="NCBI Taxonomy" id="1052"/>
    <lineage>
        <taxon>Bacteria</taxon>
        <taxon>Pseudomonadati</taxon>
        <taxon>Pseudomonadota</taxon>
        <taxon>Gammaproteobacteria</taxon>
        <taxon>Chromatiales</taxon>
        <taxon>Ectothiorhodospiraceae</taxon>
        <taxon>Halorhodospira</taxon>
    </lineage>
</organism>